<dbReference type="InterPro" id="IPR000536">
    <property type="entry name" value="Nucl_hrmn_rcpt_lig-bd"/>
</dbReference>
<evidence type="ECO:0000256" key="2">
    <source>
        <dbReference type="ARBA" id="ARBA00022723"/>
    </source>
</evidence>
<feature type="compositionally biased region" description="Polar residues" evidence="11">
    <location>
        <begin position="137"/>
        <end position="163"/>
    </location>
</feature>
<reference evidence="14" key="2">
    <citation type="submission" date="2017-06" db="EMBL/GenBank/DDBJ databases">
        <authorList>
            <person name="Kim H.J."/>
            <person name="Triplett B.A."/>
        </authorList>
    </citation>
    <scope>NUCLEOTIDE SEQUENCE</scope>
</reference>
<dbReference type="FunFam" id="3.30.50.10:FF:000006">
    <property type="entry name" value="Nuclear receptor subfamily 5 group A member"/>
    <property type="match status" value="1"/>
</dbReference>
<keyword evidence="9 10" id="KW-0539">Nucleus</keyword>
<evidence type="ECO:0000259" key="13">
    <source>
        <dbReference type="PROSITE" id="PS51843"/>
    </source>
</evidence>
<dbReference type="GO" id="GO:0004879">
    <property type="term" value="F:nuclear receptor activity"/>
    <property type="evidence" value="ECO:0007669"/>
    <property type="project" value="InterPro"/>
</dbReference>
<evidence type="ECO:0000256" key="5">
    <source>
        <dbReference type="ARBA" id="ARBA00023015"/>
    </source>
</evidence>
<evidence type="ECO:0000256" key="8">
    <source>
        <dbReference type="ARBA" id="ARBA00023170"/>
    </source>
</evidence>
<sequence length="764" mass="85950">MMTLSNQEQEILKTQETKSISPPTPPLSSSSVSSLSSSPHSPNAKTPKLDRFKEEAYDTLKVESVEPSYTEYEKKFLGFSNGSYFNNANFFAKKFFNPAVPSGQYNFQLSQLQHEQNFFNNQYHQFQNQLNRMTDQSFNQSTKCNTSSSANSARSMDQKSQIKNYNVNTSSNTESSQSSNLNEIIPLMNTGIQNVGVLDVESPDVPLDVKLGFNEACPVCGDKVSGFHYGLLTCESCKGFFKRTVQNKKLYSCVDKQQCQIDKHQRKRCAYCRFQKCLQVGMKLEAVRENRVRGGRNKFGPLYRRSRALKQQILKQQNELSENAAAAMTAAQAEPNGLMMQNFHQNPLGTLNMNSSQNSNLSVQTENSKPMNIKSEPLESNFKNHSTPSFLNHSYEQNGFNPAVVAALNSANGHLFLKNATDIFNYSNILNSNMPNASPSSSPTSSTSSQSSISQFQNLVNESNVKSLIINKFNNMHLLQNLVNANRNADNRSDPSSSIMEMSPSPTSSSVCSLENSGHYPNSMPDALQKLIASDISYKCSEESIIESIRSIKIDFNSKDIAQISCALLEKWCFLMVDWARQSMYFKDIKIDDQIKLLKNSWIDILLLDLMWKQCKTEFINYESIIFINDQTIRINSIKNQQLNEIARSFMRCVSHLKSVSLQYAEYLALKYLVLFDPDVNGMTSPDHIEEVQQYVSTALVEYTLSNGSQEKFAQLLLKLPDIKLIGVEIKQILSTLDAESFNGTLLEGCLLGEMLYGPSNLVT</sequence>
<dbReference type="InterPro" id="IPR035500">
    <property type="entry name" value="NHR-like_dom_sf"/>
</dbReference>
<dbReference type="InterPro" id="IPR001628">
    <property type="entry name" value="Znf_hrmn_rcpt"/>
</dbReference>
<evidence type="ECO:0000256" key="4">
    <source>
        <dbReference type="ARBA" id="ARBA00022833"/>
    </source>
</evidence>
<dbReference type="PROSITE" id="PS51843">
    <property type="entry name" value="NR_LBD"/>
    <property type="match status" value="1"/>
</dbReference>
<dbReference type="Pfam" id="PF00104">
    <property type="entry name" value="Hormone_recep"/>
    <property type="match status" value="1"/>
</dbReference>
<dbReference type="Pfam" id="PF00105">
    <property type="entry name" value="zf-C4"/>
    <property type="match status" value="1"/>
</dbReference>
<feature type="domain" description="Nuclear receptor" evidence="12">
    <location>
        <begin position="214"/>
        <end position="289"/>
    </location>
</feature>
<feature type="domain" description="NR LBD" evidence="13">
    <location>
        <begin position="527"/>
        <end position="756"/>
    </location>
</feature>
<accession>A0A221CAV9</accession>
<keyword evidence="2 10" id="KW-0479">Metal-binding</keyword>
<evidence type="ECO:0000256" key="9">
    <source>
        <dbReference type="ARBA" id="ARBA00023242"/>
    </source>
</evidence>
<reference evidence="14" key="1">
    <citation type="journal article" date="2017" name="Gen. Comp. Endocrinol.">
        <title>Genome-wide identification of nuclear receptor (NR) genes and the evolutionary significance of the NR1O subfamily in the monogonont rotifer Brachionus spp.</title>
        <authorList>
            <person name="Kim D.H."/>
            <person name="Kim H.S."/>
            <person name="Hwang D.S."/>
            <person name="Kim H.J."/>
            <person name="Hagiwara A."/>
            <person name="Lee J.S."/>
            <person name="Jeong C.B."/>
        </authorList>
    </citation>
    <scope>NUCLEOTIDE SEQUENCE</scope>
</reference>
<comment type="subcellular location">
    <subcellularLocation>
        <location evidence="1 10">Nucleus</location>
    </subcellularLocation>
</comment>
<evidence type="ECO:0000256" key="7">
    <source>
        <dbReference type="ARBA" id="ARBA00023163"/>
    </source>
</evidence>
<proteinExistence type="inferred from homology"/>
<feature type="region of interest" description="Disordered" evidence="11">
    <location>
        <begin position="1"/>
        <end position="52"/>
    </location>
</feature>
<evidence type="ECO:0000259" key="12">
    <source>
        <dbReference type="PROSITE" id="PS51030"/>
    </source>
</evidence>
<dbReference type="GO" id="GO:0008270">
    <property type="term" value="F:zinc ion binding"/>
    <property type="evidence" value="ECO:0007669"/>
    <property type="project" value="UniProtKB-KW"/>
</dbReference>
<dbReference type="GO" id="GO:0000978">
    <property type="term" value="F:RNA polymerase II cis-regulatory region sequence-specific DNA binding"/>
    <property type="evidence" value="ECO:0007669"/>
    <property type="project" value="TreeGrafter"/>
</dbReference>
<keyword evidence="4 10" id="KW-0862">Zinc</keyword>
<dbReference type="Gene3D" id="3.30.50.10">
    <property type="entry name" value="Erythroid Transcription Factor GATA-1, subunit A"/>
    <property type="match status" value="1"/>
</dbReference>
<dbReference type="SUPFAM" id="SSF57716">
    <property type="entry name" value="Glucocorticoid receptor-like (DNA-binding domain)"/>
    <property type="match status" value="1"/>
</dbReference>
<dbReference type="PROSITE" id="PS51030">
    <property type="entry name" value="NUCLEAR_REC_DBD_2"/>
    <property type="match status" value="1"/>
</dbReference>
<dbReference type="PRINTS" id="PR00047">
    <property type="entry name" value="STROIDFINGER"/>
</dbReference>
<dbReference type="CDD" id="cd07167">
    <property type="entry name" value="NR_DBD_Lrh-1_like"/>
    <property type="match status" value="1"/>
</dbReference>
<dbReference type="SMART" id="SM00430">
    <property type="entry name" value="HOLI"/>
    <property type="match status" value="1"/>
</dbReference>
<keyword evidence="7 10" id="KW-0804">Transcription</keyword>
<evidence type="ECO:0000313" key="14">
    <source>
        <dbReference type="EMBL" id="ASL70492.1"/>
    </source>
</evidence>
<evidence type="ECO:0000256" key="11">
    <source>
        <dbReference type="SAM" id="MobiDB-lite"/>
    </source>
</evidence>
<dbReference type="InterPro" id="IPR016355">
    <property type="entry name" value="NR5-like"/>
</dbReference>
<dbReference type="GO" id="GO:0009755">
    <property type="term" value="P:hormone-mediated signaling pathway"/>
    <property type="evidence" value="ECO:0007669"/>
    <property type="project" value="TreeGrafter"/>
</dbReference>
<feature type="compositionally biased region" description="Low complexity" evidence="11">
    <location>
        <begin position="164"/>
        <end position="178"/>
    </location>
</feature>
<protein>
    <submittedName>
        <fullName evidence="14">Nuclear receptor</fullName>
    </submittedName>
</protein>
<dbReference type="SMART" id="SM00399">
    <property type="entry name" value="ZnF_C4"/>
    <property type="match status" value="1"/>
</dbReference>
<dbReference type="InterPro" id="IPR001723">
    <property type="entry name" value="Nuclear_hrmn_rcpt"/>
</dbReference>
<evidence type="ECO:0000256" key="10">
    <source>
        <dbReference type="RuleBase" id="RU004334"/>
    </source>
</evidence>
<keyword evidence="8 10" id="KW-0675">Receptor</keyword>
<dbReference type="Gene3D" id="1.10.565.10">
    <property type="entry name" value="Retinoid X Receptor"/>
    <property type="match status" value="1"/>
</dbReference>
<evidence type="ECO:0000256" key="1">
    <source>
        <dbReference type="ARBA" id="ARBA00004123"/>
    </source>
</evidence>
<dbReference type="PRINTS" id="PR00398">
    <property type="entry name" value="STRDHORMONER"/>
</dbReference>
<feature type="compositionally biased region" description="Low complexity" evidence="11">
    <location>
        <begin position="27"/>
        <end position="42"/>
    </location>
</feature>
<evidence type="ECO:0000256" key="3">
    <source>
        <dbReference type="ARBA" id="ARBA00022771"/>
    </source>
</evidence>
<evidence type="ECO:0000256" key="6">
    <source>
        <dbReference type="ARBA" id="ARBA00023125"/>
    </source>
</evidence>
<dbReference type="InterPro" id="IPR013088">
    <property type="entry name" value="Znf_NHR/GATA"/>
</dbReference>
<dbReference type="GO" id="GO:0090575">
    <property type="term" value="C:RNA polymerase II transcription regulator complex"/>
    <property type="evidence" value="ECO:0007669"/>
    <property type="project" value="TreeGrafter"/>
</dbReference>
<dbReference type="SUPFAM" id="SSF48508">
    <property type="entry name" value="Nuclear receptor ligand-binding domain"/>
    <property type="match status" value="1"/>
</dbReference>
<dbReference type="AlphaFoldDB" id="A0A221CAV9"/>
<keyword evidence="3 10" id="KW-0863">Zinc-finger</keyword>
<dbReference type="PANTHER" id="PTHR24086:SF15">
    <property type="entry name" value="NUCLEAR HORMONE RECEPTOR FTZ-F1"/>
    <property type="match status" value="1"/>
</dbReference>
<dbReference type="GO" id="GO:0009888">
    <property type="term" value="P:tissue development"/>
    <property type="evidence" value="ECO:0007669"/>
    <property type="project" value="TreeGrafter"/>
</dbReference>
<feature type="region of interest" description="Disordered" evidence="11">
    <location>
        <begin position="137"/>
        <end position="178"/>
    </location>
</feature>
<organism evidence="14">
    <name type="scientific">Brachionus rotundiformis</name>
    <dbReference type="NCBI Taxonomy" id="96890"/>
    <lineage>
        <taxon>Eukaryota</taxon>
        <taxon>Metazoa</taxon>
        <taxon>Spiralia</taxon>
        <taxon>Gnathifera</taxon>
        <taxon>Rotifera</taxon>
        <taxon>Eurotatoria</taxon>
        <taxon>Monogononta</taxon>
        <taxon>Pseudotrocha</taxon>
        <taxon>Ploima</taxon>
        <taxon>Brachionidae</taxon>
        <taxon>Brachionus</taxon>
    </lineage>
</organism>
<comment type="similarity">
    <text evidence="10">Belongs to the nuclear hormone receptor family.</text>
</comment>
<keyword evidence="6 10" id="KW-0238">DNA-binding</keyword>
<dbReference type="PROSITE" id="PS00031">
    <property type="entry name" value="NUCLEAR_REC_DBD_1"/>
    <property type="match status" value="1"/>
</dbReference>
<name>A0A221CAV9_9BILA</name>
<dbReference type="EMBL" id="MF360808">
    <property type="protein sequence ID" value="ASL70492.1"/>
    <property type="molecule type" value="Genomic_DNA"/>
</dbReference>
<keyword evidence="5 10" id="KW-0805">Transcription regulation</keyword>
<dbReference type="PANTHER" id="PTHR24086">
    <property type="entry name" value="NUCLEAR RECEPTOR SUBFAMILY 5 GROUP A"/>
    <property type="match status" value="1"/>
</dbReference>